<feature type="region of interest" description="Disordered" evidence="1">
    <location>
        <begin position="338"/>
        <end position="451"/>
    </location>
</feature>
<feature type="region of interest" description="Disordered" evidence="1">
    <location>
        <begin position="262"/>
        <end position="324"/>
    </location>
</feature>
<feature type="compositionally biased region" description="Low complexity" evidence="1">
    <location>
        <begin position="306"/>
        <end position="320"/>
    </location>
</feature>
<feature type="compositionally biased region" description="Basic and acidic residues" evidence="1">
    <location>
        <begin position="347"/>
        <end position="385"/>
    </location>
</feature>
<feature type="compositionally biased region" description="Pro residues" evidence="1">
    <location>
        <begin position="407"/>
        <end position="424"/>
    </location>
</feature>
<proteinExistence type="predicted"/>
<protein>
    <submittedName>
        <fullName evidence="2">Uncharacterized protein</fullName>
    </submittedName>
</protein>
<accession>A0ABY1QBE7</accession>
<dbReference type="EMBL" id="FXUG01000009">
    <property type="protein sequence ID" value="SMP65544.1"/>
    <property type="molecule type" value="Genomic_DNA"/>
</dbReference>
<reference evidence="2 3" key="1">
    <citation type="submission" date="2017-05" db="EMBL/GenBank/DDBJ databases">
        <authorList>
            <person name="Varghese N."/>
            <person name="Submissions S."/>
        </authorList>
    </citation>
    <scope>NUCLEOTIDE SEQUENCE [LARGE SCALE GENOMIC DNA]</scope>
    <source>
        <strain evidence="2 3">DSM 25457</strain>
    </source>
</reference>
<evidence type="ECO:0000313" key="2">
    <source>
        <dbReference type="EMBL" id="SMP65544.1"/>
    </source>
</evidence>
<keyword evidence="3" id="KW-1185">Reference proteome</keyword>
<dbReference type="Proteomes" id="UP001158067">
    <property type="component" value="Unassembled WGS sequence"/>
</dbReference>
<name>A0ABY1QBE7_9BACT</name>
<evidence type="ECO:0000313" key="3">
    <source>
        <dbReference type="Proteomes" id="UP001158067"/>
    </source>
</evidence>
<gene>
    <name evidence="2" type="ORF">SAMN06265222_10982</name>
</gene>
<dbReference type="RefSeq" id="WP_283433670.1">
    <property type="nucleotide sequence ID" value="NZ_FXUG01000009.1"/>
</dbReference>
<comment type="caution">
    <text evidence="2">The sequence shown here is derived from an EMBL/GenBank/DDBJ whole genome shotgun (WGS) entry which is preliminary data.</text>
</comment>
<evidence type="ECO:0000256" key="1">
    <source>
        <dbReference type="SAM" id="MobiDB-lite"/>
    </source>
</evidence>
<organism evidence="2 3">
    <name type="scientific">Neorhodopirellula lusitana</name>
    <dbReference type="NCBI Taxonomy" id="445327"/>
    <lineage>
        <taxon>Bacteria</taxon>
        <taxon>Pseudomonadati</taxon>
        <taxon>Planctomycetota</taxon>
        <taxon>Planctomycetia</taxon>
        <taxon>Pirellulales</taxon>
        <taxon>Pirellulaceae</taxon>
        <taxon>Neorhodopirellula</taxon>
    </lineage>
</organism>
<feature type="compositionally biased region" description="Polar residues" evidence="1">
    <location>
        <begin position="273"/>
        <end position="300"/>
    </location>
</feature>
<sequence length="451" mass="49248">MTEPLPANDPSGSASAAVAKAYVREMLDFNPMWDAPQIMRRRREVWGGTAVGQNVAGNTVTLSGAADAEADQLLRNRARKCLEVLQEKFYELPPEKLNQYIRALQNDRLPEYAAAAVRFQKAASVRDVLLTSQVETGDAKFSYSLQQCMVRPAAEGGALREQFIEAIIAERRVKPACEAVKKFLSAHPKVYALERDWFDLLTDPANQREWSASYSVSGKTRRFLGMDPSGGNTVGGSVKGWGTVALIVLVVVVRLAGVVSRSSKRNTRERATPTATTSPRQSSQRSLVNGSSHIGPSSDNGALVPAGQSAGKSGAQASGGITSNHSDAMQRLNEIMQQAQMERKRRSAEQLESAKAKLEAEGVGRRQEREKELRESHDRLMELTKPKSFGPGNPLSGLRPSEMPKPNIEPPNIEPPSIEPPNIQPPSFRMSTPSSMPRIPRMRIVPRGSGS</sequence>
<feature type="compositionally biased region" description="Low complexity" evidence="1">
    <location>
        <begin position="436"/>
        <end position="451"/>
    </location>
</feature>